<evidence type="ECO:0000259" key="9">
    <source>
        <dbReference type="Pfam" id="PF00218"/>
    </source>
</evidence>
<dbReference type="PANTHER" id="PTHR22854:SF2">
    <property type="entry name" value="INDOLE-3-GLYCEROL-PHOSPHATE SYNTHASE"/>
    <property type="match status" value="1"/>
</dbReference>
<dbReference type="FunFam" id="3.20.20.70:FF:000024">
    <property type="entry name" value="Indole-3-glycerol phosphate synthase"/>
    <property type="match status" value="1"/>
</dbReference>
<organism evidence="10 11">
    <name type="scientific">Desulfatibacillum alkenivorans DSM 16219</name>
    <dbReference type="NCBI Taxonomy" id="1121393"/>
    <lineage>
        <taxon>Bacteria</taxon>
        <taxon>Pseudomonadati</taxon>
        <taxon>Thermodesulfobacteriota</taxon>
        <taxon>Desulfobacteria</taxon>
        <taxon>Desulfobacterales</taxon>
        <taxon>Desulfatibacillaceae</taxon>
        <taxon>Desulfatibacillum</taxon>
    </lineage>
</organism>
<keyword evidence="7 8" id="KW-0456">Lyase</keyword>
<feature type="domain" description="Indole-3-glycerol phosphate synthase" evidence="9">
    <location>
        <begin position="9"/>
        <end position="262"/>
    </location>
</feature>
<evidence type="ECO:0000256" key="6">
    <source>
        <dbReference type="ARBA" id="ARBA00023141"/>
    </source>
</evidence>
<dbReference type="InterPro" id="IPR013785">
    <property type="entry name" value="Aldolase_TIM"/>
</dbReference>
<dbReference type="PROSITE" id="PS00614">
    <property type="entry name" value="IGPS"/>
    <property type="match status" value="1"/>
</dbReference>
<dbReference type="InterPro" id="IPR001468">
    <property type="entry name" value="Indole-3-GlycerolPSynthase_CS"/>
</dbReference>
<dbReference type="Pfam" id="PF00218">
    <property type="entry name" value="IGPS"/>
    <property type="match status" value="1"/>
</dbReference>
<evidence type="ECO:0000256" key="3">
    <source>
        <dbReference type="ARBA" id="ARBA00022605"/>
    </source>
</evidence>
<dbReference type="GO" id="GO:0000162">
    <property type="term" value="P:L-tryptophan biosynthetic process"/>
    <property type="evidence" value="ECO:0007669"/>
    <property type="project" value="UniProtKB-UniRule"/>
</dbReference>
<dbReference type="Gene3D" id="3.20.20.70">
    <property type="entry name" value="Aldolase class I"/>
    <property type="match status" value="1"/>
</dbReference>
<evidence type="ECO:0000256" key="5">
    <source>
        <dbReference type="ARBA" id="ARBA00022822"/>
    </source>
</evidence>
<proteinExistence type="inferred from homology"/>
<comment type="pathway">
    <text evidence="2 8">Amino-acid biosynthesis; L-tryptophan biosynthesis; L-tryptophan from chorismate: step 4/5.</text>
</comment>
<sequence>MGDKPDILKVILEHKKREVEACRARISEEDLAEMAKADRQRRNFMQSLSQPGPFGANIIAEVKRASPSKGIIREGLDPALQAAAYEKGGAAAMSVLTDEKFFQGSPDDLKAARAACSLPVIRKDFIVSMYQIYEAAVMGADAILLITRTLTVDFMQRALALCTELGLDALVEVHSEEELDQAGAAGAKLVGVNNRDLKTFVTDIQTTIRLRKRMTADQVAVCESGIKDRADIQRVTDAGVFNFLIGETLVRSDDPAATIRELTGAA</sequence>
<dbReference type="NCBIfam" id="NF001377">
    <property type="entry name" value="PRK00278.2-4"/>
    <property type="match status" value="1"/>
</dbReference>
<evidence type="ECO:0000256" key="8">
    <source>
        <dbReference type="HAMAP-Rule" id="MF_00134"/>
    </source>
</evidence>
<name>A0A1M6LYT1_9BACT</name>
<keyword evidence="4 8" id="KW-0210">Decarboxylase</keyword>
<evidence type="ECO:0000313" key="11">
    <source>
        <dbReference type="Proteomes" id="UP000183994"/>
    </source>
</evidence>
<dbReference type="InterPro" id="IPR011060">
    <property type="entry name" value="RibuloseP-bd_barrel"/>
</dbReference>
<evidence type="ECO:0000313" key="10">
    <source>
        <dbReference type="EMBL" id="SHJ76398.1"/>
    </source>
</evidence>
<dbReference type="AlphaFoldDB" id="A0A1M6LYT1"/>
<evidence type="ECO:0000256" key="2">
    <source>
        <dbReference type="ARBA" id="ARBA00004696"/>
    </source>
</evidence>
<keyword evidence="6 8" id="KW-0057">Aromatic amino acid biosynthesis</keyword>
<comment type="similarity">
    <text evidence="8">Belongs to the TrpC family.</text>
</comment>
<comment type="catalytic activity">
    <reaction evidence="1 8">
        <text>1-(2-carboxyphenylamino)-1-deoxy-D-ribulose 5-phosphate + H(+) = (1S,2R)-1-C-(indol-3-yl)glycerol 3-phosphate + CO2 + H2O</text>
        <dbReference type="Rhea" id="RHEA:23476"/>
        <dbReference type="ChEBI" id="CHEBI:15377"/>
        <dbReference type="ChEBI" id="CHEBI:15378"/>
        <dbReference type="ChEBI" id="CHEBI:16526"/>
        <dbReference type="ChEBI" id="CHEBI:58613"/>
        <dbReference type="ChEBI" id="CHEBI:58866"/>
        <dbReference type="EC" id="4.1.1.48"/>
    </reaction>
</comment>
<keyword evidence="3 8" id="KW-0028">Amino-acid biosynthesis</keyword>
<dbReference type="GO" id="GO:0004425">
    <property type="term" value="F:indole-3-glycerol-phosphate synthase activity"/>
    <property type="evidence" value="ECO:0007669"/>
    <property type="project" value="UniProtKB-UniRule"/>
</dbReference>
<keyword evidence="11" id="KW-1185">Reference proteome</keyword>
<dbReference type="CDD" id="cd00331">
    <property type="entry name" value="IGPS"/>
    <property type="match status" value="1"/>
</dbReference>
<protein>
    <recommendedName>
        <fullName evidence="8">Indole-3-glycerol phosphate synthase</fullName>
        <shortName evidence="8">IGPS</shortName>
        <ecNumber evidence="8">4.1.1.48</ecNumber>
    </recommendedName>
</protein>
<dbReference type="STRING" id="1121393.SAMN02745216_02226"/>
<evidence type="ECO:0000256" key="7">
    <source>
        <dbReference type="ARBA" id="ARBA00023239"/>
    </source>
</evidence>
<evidence type="ECO:0000256" key="1">
    <source>
        <dbReference type="ARBA" id="ARBA00001633"/>
    </source>
</evidence>
<reference evidence="11" key="1">
    <citation type="submission" date="2016-11" db="EMBL/GenBank/DDBJ databases">
        <authorList>
            <person name="Varghese N."/>
            <person name="Submissions S."/>
        </authorList>
    </citation>
    <scope>NUCLEOTIDE SEQUENCE [LARGE SCALE GENOMIC DNA]</scope>
    <source>
        <strain evidence="11">DSM 16219</strain>
    </source>
</reference>
<dbReference type="OrthoDB" id="9804217at2"/>
<dbReference type="InterPro" id="IPR045186">
    <property type="entry name" value="Indole-3-glycerol_P_synth"/>
</dbReference>
<dbReference type="RefSeq" id="WP_073475726.1">
    <property type="nucleotide sequence ID" value="NZ_FQZU01000011.1"/>
</dbReference>
<keyword evidence="5 8" id="KW-0822">Tryptophan biosynthesis</keyword>
<evidence type="ECO:0000256" key="4">
    <source>
        <dbReference type="ARBA" id="ARBA00022793"/>
    </source>
</evidence>
<accession>A0A1M6LYT1</accession>
<dbReference type="SUPFAM" id="SSF51366">
    <property type="entry name" value="Ribulose-phoshate binding barrel"/>
    <property type="match status" value="1"/>
</dbReference>
<dbReference type="EC" id="4.1.1.48" evidence="8"/>
<dbReference type="EMBL" id="FQZU01000011">
    <property type="protein sequence ID" value="SHJ76398.1"/>
    <property type="molecule type" value="Genomic_DNA"/>
</dbReference>
<dbReference type="PANTHER" id="PTHR22854">
    <property type="entry name" value="TRYPTOPHAN BIOSYNTHESIS PROTEIN"/>
    <property type="match status" value="1"/>
</dbReference>
<dbReference type="HAMAP" id="MF_00134_B">
    <property type="entry name" value="IGPS_B"/>
    <property type="match status" value="1"/>
</dbReference>
<dbReference type="GO" id="GO:0004640">
    <property type="term" value="F:phosphoribosylanthranilate isomerase activity"/>
    <property type="evidence" value="ECO:0007669"/>
    <property type="project" value="TreeGrafter"/>
</dbReference>
<dbReference type="Proteomes" id="UP000183994">
    <property type="component" value="Unassembled WGS sequence"/>
</dbReference>
<gene>
    <name evidence="8" type="primary">trpC</name>
    <name evidence="10" type="ORF">SAMN02745216_02226</name>
</gene>
<dbReference type="InterPro" id="IPR013798">
    <property type="entry name" value="Indole-3-glycerol_P_synth_dom"/>
</dbReference>
<dbReference type="UniPathway" id="UPA00035">
    <property type="reaction ID" value="UER00043"/>
</dbReference>